<evidence type="ECO:0000256" key="2">
    <source>
        <dbReference type="SAM" id="SignalP"/>
    </source>
</evidence>
<dbReference type="Proteomes" id="UP000233293">
    <property type="component" value="Unassembled WGS sequence"/>
</dbReference>
<name>A0A2N3PSR1_9PROT</name>
<feature type="domain" description="ABC transporter substrate-binding protein PnrA-like" evidence="3">
    <location>
        <begin position="34"/>
        <end position="276"/>
    </location>
</feature>
<dbReference type="AlphaFoldDB" id="A0A2N3PSR1"/>
<gene>
    <name evidence="4" type="ORF">CWS72_16425</name>
</gene>
<evidence type="ECO:0000313" key="5">
    <source>
        <dbReference type="Proteomes" id="UP000233293"/>
    </source>
</evidence>
<organism evidence="4 5">
    <name type="scientific">Telmatospirillum siberiense</name>
    <dbReference type="NCBI Taxonomy" id="382514"/>
    <lineage>
        <taxon>Bacteria</taxon>
        <taxon>Pseudomonadati</taxon>
        <taxon>Pseudomonadota</taxon>
        <taxon>Alphaproteobacteria</taxon>
        <taxon>Rhodospirillales</taxon>
        <taxon>Rhodospirillaceae</taxon>
        <taxon>Telmatospirillum</taxon>
    </lineage>
</organism>
<dbReference type="InterPro" id="IPR052910">
    <property type="entry name" value="ABC-Purine-Binding"/>
</dbReference>
<dbReference type="RefSeq" id="WP_101251713.1">
    <property type="nucleotide sequence ID" value="NZ_PIUM01000020.1"/>
</dbReference>
<sequence>MGSRWLRGCLAAGLVLMGFSSQALADGFTLEGKPKVAFLYFDAKNDGGWTQSFEESRGAIEKAMDEKIPYVEKVPENAAQIRPAAEKLIARGYNVIIGTAFGYSDTFKELAGKYPKVVFLNAAGTTNGPNLQSFYGRTYQSQYLCGMVAGAMSKSGKLGFVAAHPFGVVNWTINAYEMGARLVNPNATLTVVYTGAWNDPVKERAATEALIDQGIDVIGQHVDTPMPQIVAQERGVYATGHHRDMREFAPKATLCSSVWVWSKFLVPELKTISAGNWTPEPFGAFPSIKEGGTDIACCGPAVPKPAVDKVMAERQALLDGKQIFAGPLSDRDGKERVPAGKVLADGDLWKMDWFVPGVITQR</sequence>
<dbReference type="OrthoDB" id="9781639at2"/>
<proteinExistence type="predicted"/>
<dbReference type="GO" id="GO:0005886">
    <property type="term" value="C:plasma membrane"/>
    <property type="evidence" value="ECO:0007669"/>
    <property type="project" value="InterPro"/>
</dbReference>
<protein>
    <submittedName>
        <fullName evidence="4">BMP family ABC transporter substrate-binding protein</fullName>
    </submittedName>
</protein>
<dbReference type="Gene3D" id="3.40.50.2300">
    <property type="match status" value="2"/>
</dbReference>
<dbReference type="PANTHER" id="PTHR43208:SF1">
    <property type="entry name" value="ABC TRANSPORTER SUBSTRATE-BINDING PROTEIN"/>
    <property type="match status" value="1"/>
</dbReference>
<dbReference type="InterPro" id="IPR003760">
    <property type="entry name" value="PnrA-like"/>
</dbReference>
<dbReference type="Pfam" id="PF02608">
    <property type="entry name" value="Bmp"/>
    <property type="match status" value="1"/>
</dbReference>
<evidence type="ECO:0000256" key="1">
    <source>
        <dbReference type="ARBA" id="ARBA00022729"/>
    </source>
</evidence>
<keyword evidence="5" id="KW-1185">Reference proteome</keyword>
<dbReference type="InterPro" id="IPR028082">
    <property type="entry name" value="Peripla_BP_I"/>
</dbReference>
<reference evidence="5" key="1">
    <citation type="submission" date="2017-12" db="EMBL/GenBank/DDBJ databases">
        <title>Draft genome sequence of Telmatospirillum siberiense 26-4b1T, an acidotolerant peatland alphaproteobacterium potentially involved in sulfur cycling.</title>
        <authorList>
            <person name="Hausmann B."/>
            <person name="Pjevac P."/>
            <person name="Schreck K."/>
            <person name="Herbold C.W."/>
            <person name="Daims H."/>
            <person name="Wagner M."/>
            <person name="Pester M."/>
            <person name="Loy A."/>
        </authorList>
    </citation>
    <scope>NUCLEOTIDE SEQUENCE [LARGE SCALE GENOMIC DNA]</scope>
    <source>
        <strain evidence="5">26-4b1</strain>
    </source>
</reference>
<evidence type="ECO:0000313" key="4">
    <source>
        <dbReference type="EMBL" id="PKU23443.1"/>
    </source>
</evidence>
<comment type="caution">
    <text evidence="4">The sequence shown here is derived from an EMBL/GenBank/DDBJ whole genome shotgun (WGS) entry which is preliminary data.</text>
</comment>
<feature type="signal peptide" evidence="2">
    <location>
        <begin position="1"/>
        <end position="25"/>
    </location>
</feature>
<keyword evidence="1 2" id="KW-0732">Signal</keyword>
<dbReference type="CDD" id="cd19963">
    <property type="entry name" value="PBP1_BMP-like"/>
    <property type="match status" value="1"/>
</dbReference>
<accession>A0A2N3PSR1</accession>
<dbReference type="EMBL" id="PIUM01000020">
    <property type="protein sequence ID" value="PKU23443.1"/>
    <property type="molecule type" value="Genomic_DNA"/>
</dbReference>
<dbReference type="SUPFAM" id="SSF53822">
    <property type="entry name" value="Periplasmic binding protein-like I"/>
    <property type="match status" value="1"/>
</dbReference>
<feature type="chain" id="PRO_5014678303" evidence="2">
    <location>
        <begin position="26"/>
        <end position="362"/>
    </location>
</feature>
<evidence type="ECO:0000259" key="3">
    <source>
        <dbReference type="Pfam" id="PF02608"/>
    </source>
</evidence>
<dbReference type="PANTHER" id="PTHR43208">
    <property type="entry name" value="ABC TRANSPORTER SUBSTRATE-BINDING PROTEIN"/>
    <property type="match status" value="1"/>
</dbReference>